<dbReference type="EMBL" id="NEVS01000004">
    <property type="protein sequence ID" value="OZI60101.1"/>
    <property type="molecule type" value="Genomic_DNA"/>
</dbReference>
<dbReference type="GO" id="GO:0004519">
    <property type="term" value="F:endonuclease activity"/>
    <property type="evidence" value="ECO:0007669"/>
    <property type="project" value="InterPro"/>
</dbReference>
<dbReference type="Proteomes" id="UP000215767">
    <property type="component" value="Unassembled WGS sequence"/>
</dbReference>
<proteinExistence type="predicted"/>
<evidence type="ECO:0000259" key="1">
    <source>
        <dbReference type="Pfam" id="PF04471"/>
    </source>
</evidence>
<gene>
    <name evidence="2" type="ORF">CAL28_11580</name>
</gene>
<name>A0A261UET6_9BORD</name>
<sequence>MGILEDALVNQLLDTTPRFKRDIMEARIRFLLSAEPFANVTGLPARRGAADGGIDGVVRFSQLNNGLLTPETRAALNIKVRRTDFTREQLGGFILDMDREKINTGIILTAADLTPDAKAELTRKNLEGTIELWHIRLSDLLGGGRRFLNTYLNGRPLNELLAGNLRDLVEEMLLQHRI</sequence>
<keyword evidence="3" id="KW-1185">Reference proteome</keyword>
<comment type="caution">
    <text evidence="2">The sequence shown here is derived from an EMBL/GenBank/DDBJ whole genome shotgun (WGS) entry which is preliminary data.</text>
</comment>
<accession>A0A261UET6</accession>
<dbReference type="Pfam" id="PF04471">
    <property type="entry name" value="Mrr_cat"/>
    <property type="match status" value="1"/>
</dbReference>
<dbReference type="GO" id="GO:0003677">
    <property type="term" value="F:DNA binding"/>
    <property type="evidence" value="ECO:0007669"/>
    <property type="project" value="InterPro"/>
</dbReference>
<protein>
    <recommendedName>
        <fullName evidence="1">Restriction endonuclease type IV Mrr domain-containing protein</fullName>
    </recommendedName>
</protein>
<dbReference type="OrthoDB" id="454310at2"/>
<dbReference type="RefSeq" id="WP_094841518.1">
    <property type="nucleotide sequence ID" value="NZ_NEVS01000004.1"/>
</dbReference>
<dbReference type="AlphaFoldDB" id="A0A261UET6"/>
<evidence type="ECO:0000313" key="2">
    <source>
        <dbReference type="EMBL" id="OZI60101.1"/>
    </source>
</evidence>
<dbReference type="InterPro" id="IPR007560">
    <property type="entry name" value="Restrct_endonuc_IV_Mrr"/>
</dbReference>
<evidence type="ECO:0000313" key="3">
    <source>
        <dbReference type="Proteomes" id="UP000215767"/>
    </source>
</evidence>
<organism evidence="2 3">
    <name type="scientific">Bordetella genomosp. 11</name>
    <dbReference type="NCBI Taxonomy" id="1416808"/>
    <lineage>
        <taxon>Bacteria</taxon>
        <taxon>Pseudomonadati</taxon>
        <taxon>Pseudomonadota</taxon>
        <taxon>Betaproteobacteria</taxon>
        <taxon>Burkholderiales</taxon>
        <taxon>Alcaligenaceae</taxon>
        <taxon>Bordetella</taxon>
    </lineage>
</organism>
<dbReference type="GO" id="GO:0009307">
    <property type="term" value="P:DNA restriction-modification system"/>
    <property type="evidence" value="ECO:0007669"/>
    <property type="project" value="InterPro"/>
</dbReference>
<reference evidence="3" key="1">
    <citation type="submission" date="2017-05" db="EMBL/GenBank/DDBJ databases">
        <title>Complete and WGS of Bordetella genogroups.</title>
        <authorList>
            <person name="Spilker T."/>
            <person name="Lipuma J."/>
        </authorList>
    </citation>
    <scope>NUCLEOTIDE SEQUENCE [LARGE SCALE GENOMIC DNA]</scope>
    <source>
        <strain evidence="3">AU8856</strain>
    </source>
</reference>
<feature type="domain" description="Restriction endonuclease type IV Mrr" evidence="1">
    <location>
        <begin position="47"/>
        <end position="134"/>
    </location>
</feature>